<dbReference type="InterPro" id="IPR001451">
    <property type="entry name" value="Hexapep"/>
</dbReference>
<dbReference type="Gene3D" id="3.40.50.20">
    <property type="match status" value="1"/>
</dbReference>
<dbReference type="Proteomes" id="UP001354989">
    <property type="component" value="Chromosome"/>
</dbReference>
<dbReference type="Pfam" id="PF17836">
    <property type="entry name" value="PglD_N"/>
    <property type="match status" value="1"/>
</dbReference>
<evidence type="ECO:0000313" key="3">
    <source>
        <dbReference type="EMBL" id="BDC98606.1"/>
    </source>
</evidence>
<dbReference type="Gene3D" id="2.160.10.10">
    <property type="entry name" value="Hexapeptide repeat proteins"/>
    <property type="match status" value="1"/>
</dbReference>
<dbReference type="SUPFAM" id="SSF51161">
    <property type="entry name" value="Trimeric LpxA-like enzymes"/>
    <property type="match status" value="1"/>
</dbReference>
<dbReference type="PANTHER" id="PTHR43300">
    <property type="entry name" value="ACETYLTRANSFERASE"/>
    <property type="match status" value="1"/>
</dbReference>
<dbReference type="CDD" id="cd03360">
    <property type="entry name" value="LbH_AT_putative"/>
    <property type="match status" value="1"/>
</dbReference>
<evidence type="ECO:0000259" key="2">
    <source>
        <dbReference type="Pfam" id="PF17836"/>
    </source>
</evidence>
<organism evidence="3 4">
    <name type="scientific">Persicobacter psychrovividus</name>
    <dbReference type="NCBI Taxonomy" id="387638"/>
    <lineage>
        <taxon>Bacteria</taxon>
        <taxon>Pseudomonadati</taxon>
        <taxon>Bacteroidota</taxon>
        <taxon>Cytophagia</taxon>
        <taxon>Cytophagales</taxon>
        <taxon>Persicobacteraceae</taxon>
        <taxon>Persicobacter</taxon>
    </lineage>
</organism>
<dbReference type="RefSeq" id="WP_338397765.1">
    <property type="nucleotide sequence ID" value="NZ_AP025292.1"/>
</dbReference>
<dbReference type="InterPro" id="IPR050179">
    <property type="entry name" value="Trans_hexapeptide_repeat"/>
</dbReference>
<dbReference type="InterPro" id="IPR041561">
    <property type="entry name" value="PglD_N"/>
</dbReference>
<dbReference type="InterPro" id="IPR020019">
    <property type="entry name" value="AcTrfase_PglD-like"/>
</dbReference>
<gene>
    <name evidence="3" type="ORF">PEPS_08870</name>
</gene>
<protein>
    <recommendedName>
        <fullName evidence="2">PglD N-terminal domain-containing protein</fullName>
    </recommendedName>
</protein>
<accession>A0ABM7VCD5</accession>
<evidence type="ECO:0000256" key="1">
    <source>
        <dbReference type="ARBA" id="ARBA00007274"/>
    </source>
</evidence>
<keyword evidence="4" id="KW-1185">Reference proteome</keyword>
<comment type="similarity">
    <text evidence="1">Belongs to the transferase hexapeptide repeat family.</text>
</comment>
<dbReference type="PANTHER" id="PTHR43300:SF10">
    <property type="entry name" value="2,3,4,5-TETRAHYDROPYRIDINE-2,6-DICARBOXYLATE N-ACETYLTRANSFERASE"/>
    <property type="match status" value="1"/>
</dbReference>
<proteinExistence type="inferred from homology"/>
<feature type="domain" description="PglD N-terminal" evidence="2">
    <location>
        <begin position="2"/>
        <end position="79"/>
    </location>
</feature>
<dbReference type="InterPro" id="IPR011004">
    <property type="entry name" value="Trimer_LpxA-like_sf"/>
</dbReference>
<dbReference type="EMBL" id="AP025292">
    <property type="protein sequence ID" value="BDC98606.1"/>
    <property type="molecule type" value="Genomic_DNA"/>
</dbReference>
<reference evidence="3 4" key="1">
    <citation type="submission" date="2021-12" db="EMBL/GenBank/DDBJ databases">
        <title>Genome sequencing of bacteria with rrn-lacking chromosome and rrn-plasmid.</title>
        <authorList>
            <person name="Anda M."/>
            <person name="Iwasaki W."/>
        </authorList>
    </citation>
    <scope>NUCLEOTIDE SEQUENCE [LARGE SCALE GENOMIC DNA]</scope>
    <source>
        <strain evidence="3 4">NBRC 101262</strain>
    </source>
</reference>
<dbReference type="NCBIfam" id="TIGR03570">
    <property type="entry name" value="NeuD_NnaD"/>
    <property type="match status" value="1"/>
</dbReference>
<dbReference type="Pfam" id="PF00132">
    <property type="entry name" value="Hexapep"/>
    <property type="match status" value="2"/>
</dbReference>
<evidence type="ECO:0000313" key="4">
    <source>
        <dbReference type="Proteomes" id="UP001354989"/>
    </source>
</evidence>
<name>A0ABM7VCD5_9BACT</name>
<sequence length="205" mass="21938">MVVIGAGGHASETLDVILLNEYNEKFAFFDDVNDLTKWPISFEHYGKIRSKESLGKYFKKKPQFVLGVGGVHVREKLYDLAVKMEGDPYTLVAVNSTVSRQNTTIGLGCSIMQYAFVGPSVHIGKGTLINTRANIHHDVVIGNFCEIAPNALLLGRAKIGSNVFVGAGAVILPGVVIGDNCRIGAGAVVTRDVPSNLTVKGNPAK</sequence>